<evidence type="ECO:0000313" key="1">
    <source>
        <dbReference type="EMBL" id="XBY25560.1"/>
    </source>
</evidence>
<dbReference type="InterPro" id="IPR012440">
    <property type="entry name" value="DUF1641"/>
</dbReference>
<dbReference type="EMBL" id="CP158490">
    <property type="protein sequence ID" value="XBY25560.1"/>
    <property type="molecule type" value="Genomic_DNA"/>
</dbReference>
<dbReference type="Pfam" id="PF07849">
    <property type="entry name" value="DUF1641"/>
    <property type="match status" value="1"/>
</dbReference>
<reference evidence="1" key="1">
    <citation type="submission" date="2024-06" db="EMBL/GenBank/DDBJ databases">
        <authorList>
            <person name="Wu L."/>
        </authorList>
    </citation>
    <scope>NUCLEOTIDE SEQUENCE</scope>
    <source>
        <strain evidence="1">W17</strain>
    </source>
</reference>
<proteinExistence type="predicted"/>
<dbReference type="RefSeq" id="WP_350023684.1">
    <property type="nucleotide sequence ID" value="NZ_CP158490.1"/>
</dbReference>
<organism evidence="1">
    <name type="scientific">Pseudomonas sp. W17</name>
    <dbReference type="NCBI Taxonomy" id="3144407"/>
    <lineage>
        <taxon>Bacteria</taxon>
        <taxon>Pseudomonadati</taxon>
        <taxon>Pseudomonadota</taxon>
        <taxon>Gammaproteobacteria</taxon>
        <taxon>Pseudomonadales</taxon>
        <taxon>Pseudomonadaceae</taxon>
        <taxon>Pseudomonas</taxon>
    </lineage>
</organism>
<name>A0AAU7WXU9_9PSED</name>
<protein>
    <submittedName>
        <fullName evidence="1">DUF1641 domain-containing protein</fullName>
    </submittedName>
</protein>
<gene>
    <name evidence="1" type="ORF">ABCR88_06940</name>
</gene>
<accession>A0AAU7WXU9</accession>
<sequence>MDSFDPSMPGPRATQPEVAGTPGLEALMKKLQPLLDSARLDNMVDLLSLLCDLIDMLDQAMIEKLAQQFEEATAASWMLGNALRMAKAETSAQGTAPSLYGLLSLLREEDTRRGAALLLRTLGVIGRQL</sequence>
<dbReference type="AlphaFoldDB" id="A0AAU7WXU9"/>